<gene>
    <name evidence="1" type="ORF">Ocin01_01331</name>
</gene>
<name>A0A1D2NJD0_ORCCI</name>
<protein>
    <submittedName>
        <fullName evidence="1">Uncharacterized protein</fullName>
    </submittedName>
</protein>
<sequence length="220" mass="24521">MTTMKTLHRLVPKVGDVSNTSKSSYIHKFGETIALIALLSVFQIQFLSCAASSDKESGSGSAESNDNAALIVDLENVVGYGEDCSSEGPFCNPMQNLACDLEEEICYCDAKNGYVHVGNLESELTLFNYITDDEAGEHKGKKVCMKSSELEEKLDKLMNITKKIKNIGGILMKYQKYLPKKYQDMLKLKDEIFGNKKLRDNKFCKLTSQLTTTGYGYGWT</sequence>
<organism evidence="1 2">
    <name type="scientific">Orchesella cincta</name>
    <name type="common">Springtail</name>
    <name type="synonym">Podura cincta</name>
    <dbReference type="NCBI Taxonomy" id="48709"/>
    <lineage>
        <taxon>Eukaryota</taxon>
        <taxon>Metazoa</taxon>
        <taxon>Ecdysozoa</taxon>
        <taxon>Arthropoda</taxon>
        <taxon>Hexapoda</taxon>
        <taxon>Collembola</taxon>
        <taxon>Entomobryomorpha</taxon>
        <taxon>Entomobryoidea</taxon>
        <taxon>Orchesellidae</taxon>
        <taxon>Orchesellinae</taxon>
        <taxon>Orchesella</taxon>
    </lineage>
</organism>
<dbReference type="EMBL" id="LJIJ01000024">
    <property type="protein sequence ID" value="ODN05370.1"/>
    <property type="molecule type" value="Genomic_DNA"/>
</dbReference>
<keyword evidence="2" id="KW-1185">Reference proteome</keyword>
<dbReference type="Proteomes" id="UP000094527">
    <property type="component" value="Unassembled WGS sequence"/>
</dbReference>
<accession>A0A1D2NJD0</accession>
<proteinExistence type="predicted"/>
<evidence type="ECO:0000313" key="1">
    <source>
        <dbReference type="EMBL" id="ODN05370.1"/>
    </source>
</evidence>
<reference evidence="1 2" key="1">
    <citation type="journal article" date="2016" name="Genome Biol. Evol.">
        <title>Gene Family Evolution Reflects Adaptation to Soil Environmental Stressors in the Genome of the Collembolan Orchesella cincta.</title>
        <authorList>
            <person name="Faddeeva-Vakhrusheva A."/>
            <person name="Derks M.F."/>
            <person name="Anvar S.Y."/>
            <person name="Agamennone V."/>
            <person name="Suring W."/>
            <person name="Smit S."/>
            <person name="van Straalen N.M."/>
            <person name="Roelofs D."/>
        </authorList>
    </citation>
    <scope>NUCLEOTIDE SEQUENCE [LARGE SCALE GENOMIC DNA]</scope>
    <source>
        <tissue evidence="1">Mixed pool</tissue>
    </source>
</reference>
<dbReference type="AlphaFoldDB" id="A0A1D2NJD0"/>
<evidence type="ECO:0000313" key="2">
    <source>
        <dbReference type="Proteomes" id="UP000094527"/>
    </source>
</evidence>
<comment type="caution">
    <text evidence="1">The sequence shown here is derived from an EMBL/GenBank/DDBJ whole genome shotgun (WGS) entry which is preliminary data.</text>
</comment>